<feature type="domain" description="Peptidase M12A" evidence="8">
    <location>
        <begin position="27"/>
        <end position="224"/>
    </location>
</feature>
<dbReference type="Proteomes" id="UP000283509">
    <property type="component" value="Unassembled WGS sequence"/>
</dbReference>
<dbReference type="EMBL" id="QCYY01000458">
    <property type="protein sequence ID" value="ROT84990.1"/>
    <property type="molecule type" value="Genomic_DNA"/>
</dbReference>
<keyword evidence="2 6" id="KW-0479">Metal-binding</keyword>
<evidence type="ECO:0000256" key="1">
    <source>
        <dbReference type="ARBA" id="ARBA00022670"/>
    </source>
</evidence>
<keyword evidence="10" id="KW-1185">Reference proteome</keyword>
<comment type="caution">
    <text evidence="9">The sequence shown here is derived from an EMBL/GenBank/DDBJ whole genome shotgun (WGS) entry which is preliminary data.</text>
</comment>
<dbReference type="PROSITE" id="PS51864">
    <property type="entry name" value="ASTACIN"/>
    <property type="match status" value="1"/>
</dbReference>
<evidence type="ECO:0000256" key="4">
    <source>
        <dbReference type="ARBA" id="ARBA00022833"/>
    </source>
</evidence>
<evidence type="ECO:0000256" key="5">
    <source>
        <dbReference type="ARBA" id="ARBA00023049"/>
    </source>
</evidence>
<feature type="binding site" evidence="6">
    <location>
        <position position="133"/>
    </location>
    <ligand>
        <name>Zn(2+)</name>
        <dbReference type="ChEBI" id="CHEBI:29105"/>
        <note>catalytic</note>
    </ligand>
</feature>
<dbReference type="PANTHER" id="PTHR10127:SF780">
    <property type="entry name" value="METALLOENDOPEPTIDASE"/>
    <property type="match status" value="1"/>
</dbReference>
<dbReference type="GO" id="GO:0006508">
    <property type="term" value="P:proteolysis"/>
    <property type="evidence" value="ECO:0007669"/>
    <property type="project" value="UniProtKB-KW"/>
</dbReference>
<evidence type="ECO:0000256" key="2">
    <source>
        <dbReference type="ARBA" id="ARBA00022723"/>
    </source>
</evidence>
<feature type="chain" id="PRO_5018813999" description="Metalloendopeptidase" evidence="7">
    <location>
        <begin position="23"/>
        <end position="261"/>
    </location>
</feature>
<comment type="cofactor">
    <cofactor evidence="6 7">
        <name>Zn(2+)</name>
        <dbReference type="ChEBI" id="CHEBI:29105"/>
    </cofactor>
    <text evidence="6 7">Binds 1 zinc ion per subunit.</text>
</comment>
<dbReference type="GO" id="GO:0008270">
    <property type="term" value="F:zinc ion binding"/>
    <property type="evidence" value="ECO:0007669"/>
    <property type="project" value="UniProtKB-UniRule"/>
</dbReference>
<evidence type="ECO:0000256" key="7">
    <source>
        <dbReference type="RuleBase" id="RU361183"/>
    </source>
</evidence>
<dbReference type="Gene3D" id="3.40.390.10">
    <property type="entry name" value="Collagenase (Catalytic Domain)"/>
    <property type="match status" value="1"/>
</dbReference>
<keyword evidence="4 6" id="KW-0862">Zinc</keyword>
<dbReference type="GO" id="GO:0004222">
    <property type="term" value="F:metalloendopeptidase activity"/>
    <property type="evidence" value="ECO:0007669"/>
    <property type="project" value="UniProtKB-UniRule"/>
</dbReference>
<dbReference type="AlphaFoldDB" id="A0A423U8D5"/>
<reference evidence="9 10" key="1">
    <citation type="submission" date="2018-04" db="EMBL/GenBank/DDBJ databases">
        <authorList>
            <person name="Zhang X."/>
            <person name="Yuan J."/>
            <person name="Li F."/>
            <person name="Xiang J."/>
        </authorList>
    </citation>
    <scope>NUCLEOTIDE SEQUENCE [LARGE SCALE GENOMIC DNA]</scope>
    <source>
        <tissue evidence="9">Muscle</tissue>
    </source>
</reference>
<dbReference type="OrthoDB" id="6378004at2759"/>
<comment type="caution">
    <text evidence="6">Lacks conserved residue(s) required for the propagation of feature annotation.</text>
</comment>
<name>A0A423U8D5_PENVA</name>
<dbReference type="InterPro" id="IPR001506">
    <property type="entry name" value="Peptidase_M12A"/>
</dbReference>
<accession>A0A423U8D5</accession>
<dbReference type="InterPro" id="IPR006026">
    <property type="entry name" value="Peptidase_Metallo"/>
</dbReference>
<feature type="active site" evidence="6">
    <location>
        <position position="124"/>
    </location>
</feature>
<keyword evidence="3 6" id="KW-0378">Hydrolase</keyword>
<dbReference type="InterPro" id="IPR024079">
    <property type="entry name" value="MetalloPept_cat_dom_sf"/>
</dbReference>
<dbReference type="PRINTS" id="PR00480">
    <property type="entry name" value="ASTACIN"/>
</dbReference>
<keyword evidence="5 6" id="KW-0482">Metalloprotease</keyword>
<keyword evidence="7" id="KW-0732">Signal</keyword>
<reference evidence="9 10" key="2">
    <citation type="submission" date="2019-01" db="EMBL/GenBank/DDBJ databases">
        <title>The decoding of complex shrimp genome reveals the adaptation for benthos swimmer, frequently molting mechanism and breeding impact on genome.</title>
        <authorList>
            <person name="Sun Y."/>
            <person name="Gao Y."/>
            <person name="Yu Y."/>
        </authorList>
    </citation>
    <scope>NUCLEOTIDE SEQUENCE [LARGE SCALE GENOMIC DNA]</scope>
    <source>
        <tissue evidence="9">Muscle</tissue>
    </source>
</reference>
<sequence length="261" mass="29954">MLLTKLLAKAVAWLGQLFCLLTLDMECALFSHRAPQPWPRREVPYVLDTSFAPDYQRRILRAMDAIERRTCVRFRPLGAQTTFLEVRSNQEWECSSNVGIKEVGKSIMTVDTRGCAGHRILLHELLHTIGLHHMHQRNDRNDHVRVCRWSIKLYAACNFVKLFSETYGLPYDLSSIMHYGNQTFAVDKNAYTVLPLRPWQGDMGPKDDLSPGDVAWVNRVYGCRCHYLGDDLPGAMPYEEWLSATTVKHHHLAPVDASECR</sequence>
<dbReference type="SUPFAM" id="SSF55486">
    <property type="entry name" value="Metalloproteases ('zincins'), catalytic domain"/>
    <property type="match status" value="1"/>
</dbReference>
<evidence type="ECO:0000256" key="6">
    <source>
        <dbReference type="PROSITE-ProRule" id="PRU01211"/>
    </source>
</evidence>
<feature type="signal peptide" evidence="7">
    <location>
        <begin position="1"/>
        <end position="22"/>
    </location>
</feature>
<evidence type="ECO:0000313" key="10">
    <source>
        <dbReference type="Proteomes" id="UP000283509"/>
    </source>
</evidence>
<dbReference type="EC" id="3.4.24.-" evidence="7"/>
<feature type="binding site" evidence="6">
    <location>
        <position position="127"/>
    </location>
    <ligand>
        <name>Zn(2+)</name>
        <dbReference type="ChEBI" id="CHEBI:29105"/>
        <note>catalytic</note>
    </ligand>
</feature>
<evidence type="ECO:0000313" key="9">
    <source>
        <dbReference type="EMBL" id="ROT84990.1"/>
    </source>
</evidence>
<feature type="binding site" evidence="6">
    <location>
        <position position="123"/>
    </location>
    <ligand>
        <name>Zn(2+)</name>
        <dbReference type="ChEBI" id="CHEBI:29105"/>
        <note>catalytic</note>
    </ligand>
</feature>
<protein>
    <recommendedName>
        <fullName evidence="7">Metalloendopeptidase</fullName>
        <ecNumber evidence="7">3.4.24.-</ecNumber>
    </recommendedName>
</protein>
<evidence type="ECO:0000259" key="8">
    <source>
        <dbReference type="PROSITE" id="PS51864"/>
    </source>
</evidence>
<proteinExistence type="predicted"/>
<dbReference type="Pfam" id="PF01400">
    <property type="entry name" value="Astacin"/>
    <property type="match status" value="1"/>
</dbReference>
<keyword evidence="1 6" id="KW-0645">Protease</keyword>
<evidence type="ECO:0000256" key="3">
    <source>
        <dbReference type="ARBA" id="ARBA00022801"/>
    </source>
</evidence>
<dbReference type="PANTHER" id="PTHR10127">
    <property type="entry name" value="DISCOIDIN, CUB, EGF, LAMININ , AND ZINC METALLOPROTEASE DOMAIN CONTAINING"/>
    <property type="match status" value="1"/>
</dbReference>
<dbReference type="SMART" id="SM00235">
    <property type="entry name" value="ZnMc"/>
    <property type="match status" value="1"/>
</dbReference>
<organism evidence="9 10">
    <name type="scientific">Penaeus vannamei</name>
    <name type="common">Whiteleg shrimp</name>
    <name type="synonym">Litopenaeus vannamei</name>
    <dbReference type="NCBI Taxonomy" id="6689"/>
    <lineage>
        <taxon>Eukaryota</taxon>
        <taxon>Metazoa</taxon>
        <taxon>Ecdysozoa</taxon>
        <taxon>Arthropoda</taxon>
        <taxon>Crustacea</taxon>
        <taxon>Multicrustacea</taxon>
        <taxon>Malacostraca</taxon>
        <taxon>Eumalacostraca</taxon>
        <taxon>Eucarida</taxon>
        <taxon>Decapoda</taxon>
        <taxon>Dendrobranchiata</taxon>
        <taxon>Penaeoidea</taxon>
        <taxon>Penaeidae</taxon>
        <taxon>Penaeus</taxon>
    </lineage>
</organism>
<gene>
    <name evidence="9" type="ORF">C7M84_021668</name>
</gene>